<dbReference type="Proteomes" id="UP000004474">
    <property type="component" value="Unassembled WGS sequence"/>
</dbReference>
<evidence type="ECO:0000313" key="4">
    <source>
        <dbReference type="Proteomes" id="UP000288711"/>
    </source>
</evidence>
<comment type="caution">
    <text evidence="1">The sequence shown here is derived from an EMBL/GenBank/DDBJ whole genome shotgun (WGS) entry which is preliminary data.</text>
</comment>
<dbReference type="AlphaFoldDB" id="K1DZD8"/>
<protein>
    <recommendedName>
        <fullName evidence="5">Nucleotidyltransferase family protein</fullName>
    </recommendedName>
</protein>
<evidence type="ECO:0000313" key="2">
    <source>
        <dbReference type="EMBL" id="RWU84473.1"/>
    </source>
</evidence>
<organism evidence="1 3">
    <name type="scientific">Janibacter hoylei PVAS-1</name>
    <dbReference type="NCBI Taxonomy" id="1210046"/>
    <lineage>
        <taxon>Bacteria</taxon>
        <taxon>Bacillati</taxon>
        <taxon>Actinomycetota</taxon>
        <taxon>Actinomycetes</taxon>
        <taxon>Micrococcales</taxon>
        <taxon>Intrasporangiaceae</taxon>
        <taxon>Janibacter</taxon>
    </lineage>
</organism>
<reference evidence="2 4" key="1">
    <citation type="journal article" date="2009" name="Int. J. Syst. Evol. Microbiol.">
        <title>Janibacter hoylei sp. nov., Bacillus isronensis sp. nov. and Bacillus aryabhattai sp. nov., isolated from cryotubes used for collecting air from the upper atmosphere.</title>
        <authorList>
            <person name="Shivaji S."/>
            <person name="Chaturvedi P."/>
            <person name="Begum Z."/>
            <person name="Pindi P.K."/>
            <person name="Manorama R."/>
            <person name="Padmanaban D.A."/>
            <person name="Shouche Y.S."/>
            <person name="Pawar S."/>
            <person name="Vaishampayan P."/>
            <person name="Dutt C.B."/>
            <person name="Datta G.N."/>
            <person name="Manchanda R.K."/>
            <person name="Rao U.R."/>
            <person name="Bhargava P.M."/>
            <person name="Narlikar J.V."/>
        </authorList>
    </citation>
    <scope>NUCLEOTIDE SEQUENCE [LARGE SCALE GENOMIC DNA]</scope>
    <source>
        <strain evidence="2 4">PVAS-1</strain>
    </source>
</reference>
<evidence type="ECO:0000313" key="3">
    <source>
        <dbReference type="Proteomes" id="UP000004474"/>
    </source>
</evidence>
<dbReference type="RefSeq" id="WP_007925659.1">
    <property type="nucleotide sequence ID" value="NZ_ALWX01000017.1"/>
</dbReference>
<sequence>MTAPAGHVLTMADAVTLANAMLAREGRRRGWRYVIVKGRPATDSGLRSKASCSDVDILPAPEHREAVGRFLEGLGWRTRPVDSHDNGFPIHGISYFHPGWPCDIDVHDYLPGCDRPTDQVVEALTASGATAPMASEVVPVPDAAGHVVVLATSVLRSDDAGVGRRLVDELMQRAAELAPADEVLAMARATGSVAALADFLRDTYPGIELGHVPEPSREWVLRTTARSSASIRLVTILEAPWRQRPVMLYRALVPTREAMANKDLHILEVSRRQVWRRRYQRLVTALRSLPTIAGEVRDYRRTRPSA</sequence>
<dbReference type="eggNOG" id="ENOG5033X8F">
    <property type="taxonomic scope" value="Bacteria"/>
</dbReference>
<dbReference type="Proteomes" id="UP000288711">
    <property type="component" value="Unassembled WGS sequence"/>
</dbReference>
<evidence type="ECO:0008006" key="5">
    <source>
        <dbReference type="Google" id="ProtNLM"/>
    </source>
</evidence>
<dbReference type="OrthoDB" id="3782133at2"/>
<dbReference type="EMBL" id="ALWX01000017">
    <property type="protein sequence ID" value="EKA61950.1"/>
    <property type="molecule type" value="Genomic_DNA"/>
</dbReference>
<reference evidence="1 3" key="2">
    <citation type="journal article" date="2012" name="J. Bacteriol.">
        <title>Genome Sequence of Janibacter hoylei MTCC8307, Isolated from the Stratospheric Air.</title>
        <authorList>
            <person name="Pawar S.P."/>
            <person name="Dhotre D.P."/>
            <person name="Shetty S.A."/>
            <person name="Chowdhury S.P."/>
            <person name="Chaudhari B.L."/>
            <person name="Shouche Y.S."/>
        </authorList>
    </citation>
    <scope>NUCLEOTIDE SEQUENCE [LARGE SCALE GENOMIC DNA]</scope>
    <source>
        <strain evidence="1 3">PVAS-1</strain>
    </source>
</reference>
<proteinExistence type="predicted"/>
<reference evidence="2" key="3">
    <citation type="submission" date="2017-11" db="EMBL/GenBank/DDBJ databases">
        <authorList>
            <person name="Seuylemezian A."/>
            <person name="Cooper K."/>
            <person name="Vaishampayan P."/>
        </authorList>
    </citation>
    <scope>NUCLEOTIDE SEQUENCE</scope>
    <source>
        <strain evidence="2">PVAS-1</strain>
    </source>
</reference>
<gene>
    <name evidence="1" type="ORF">B277_04779</name>
    <name evidence="2" type="ORF">CWN80_04825</name>
</gene>
<name>K1DZD8_9MICO</name>
<dbReference type="EMBL" id="PIPF01000004">
    <property type="protein sequence ID" value="RWU84473.1"/>
    <property type="molecule type" value="Genomic_DNA"/>
</dbReference>
<dbReference type="PATRIC" id="fig|1210046.3.peg.927"/>
<evidence type="ECO:0000313" key="1">
    <source>
        <dbReference type="EMBL" id="EKA61950.1"/>
    </source>
</evidence>
<dbReference type="STRING" id="1210046.B277_04779"/>
<keyword evidence="4" id="KW-1185">Reference proteome</keyword>
<accession>K1DZD8</accession>